<feature type="domain" description="Protein kinase" evidence="8">
    <location>
        <begin position="419"/>
        <end position="684"/>
    </location>
</feature>
<dbReference type="CDD" id="cd14014">
    <property type="entry name" value="STKc_PknB_like"/>
    <property type="match status" value="1"/>
</dbReference>
<dbReference type="PANTHER" id="PTHR43289:SF6">
    <property type="entry name" value="SERINE_THREONINE-PROTEIN KINASE NEKL-3"/>
    <property type="match status" value="1"/>
</dbReference>
<feature type="compositionally biased region" description="Basic and acidic residues" evidence="6">
    <location>
        <begin position="1"/>
        <end position="12"/>
    </location>
</feature>
<feature type="transmembrane region" description="Helical" evidence="7">
    <location>
        <begin position="56"/>
        <end position="75"/>
    </location>
</feature>
<evidence type="ECO:0000259" key="8">
    <source>
        <dbReference type="PROSITE" id="PS50011"/>
    </source>
</evidence>
<keyword evidence="4 5" id="KW-0067">ATP-binding</keyword>
<keyword evidence="7" id="KW-1133">Transmembrane helix</keyword>
<evidence type="ECO:0000256" key="6">
    <source>
        <dbReference type="SAM" id="MobiDB-lite"/>
    </source>
</evidence>
<evidence type="ECO:0000256" key="2">
    <source>
        <dbReference type="ARBA" id="ARBA00022741"/>
    </source>
</evidence>
<dbReference type="PROSITE" id="PS50011">
    <property type="entry name" value="PROTEIN_KINASE_DOM"/>
    <property type="match status" value="1"/>
</dbReference>
<dbReference type="SUPFAM" id="SSF56112">
    <property type="entry name" value="Protein kinase-like (PK-like)"/>
    <property type="match status" value="1"/>
</dbReference>
<gene>
    <name evidence="9" type="ORF">FYK55_06180</name>
</gene>
<keyword evidence="3 9" id="KW-0418">Kinase</keyword>
<dbReference type="InterPro" id="IPR008271">
    <property type="entry name" value="Ser/Thr_kinase_AS"/>
</dbReference>
<dbReference type="Gene3D" id="1.10.510.10">
    <property type="entry name" value="Transferase(Phosphotransferase) domain 1"/>
    <property type="match status" value="1"/>
</dbReference>
<name>A0A5M6DGB6_9BACT</name>
<feature type="region of interest" description="Disordered" evidence="6">
    <location>
        <begin position="290"/>
        <end position="319"/>
    </location>
</feature>
<dbReference type="EMBL" id="VWOX01000003">
    <property type="protein sequence ID" value="KAA5545249.1"/>
    <property type="molecule type" value="Genomic_DNA"/>
</dbReference>
<feature type="compositionally biased region" description="Basic and acidic residues" evidence="6">
    <location>
        <begin position="714"/>
        <end position="726"/>
    </location>
</feature>
<dbReference type="AlphaFoldDB" id="A0A5M6DGB6"/>
<keyword evidence="7" id="KW-0812">Transmembrane</keyword>
<dbReference type="Pfam" id="PF00069">
    <property type="entry name" value="Pkinase"/>
    <property type="match status" value="1"/>
</dbReference>
<feature type="region of interest" description="Disordered" evidence="6">
    <location>
        <begin position="1"/>
        <end position="37"/>
    </location>
</feature>
<dbReference type="InterPro" id="IPR017441">
    <property type="entry name" value="Protein_kinase_ATP_BS"/>
</dbReference>
<comment type="caution">
    <text evidence="9">The sequence shown here is derived from an EMBL/GenBank/DDBJ whole genome shotgun (WGS) entry which is preliminary data.</text>
</comment>
<keyword evidence="2 5" id="KW-0547">Nucleotide-binding</keyword>
<evidence type="ECO:0000256" key="5">
    <source>
        <dbReference type="PROSITE-ProRule" id="PRU10141"/>
    </source>
</evidence>
<evidence type="ECO:0000313" key="10">
    <source>
        <dbReference type="Proteomes" id="UP000324479"/>
    </source>
</evidence>
<evidence type="ECO:0000313" key="9">
    <source>
        <dbReference type="EMBL" id="KAA5545249.1"/>
    </source>
</evidence>
<accession>A0A5M6DGB6</accession>
<dbReference type="GO" id="GO:0004674">
    <property type="term" value="F:protein serine/threonine kinase activity"/>
    <property type="evidence" value="ECO:0007669"/>
    <property type="project" value="UniProtKB-KW"/>
</dbReference>
<evidence type="ECO:0000256" key="4">
    <source>
        <dbReference type="ARBA" id="ARBA00022840"/>
    </source>
</evidence>
<dbReference type="InterPro" id="IPR000719">
    <property type="entry name" value="Prot_kinase_dom"/>
</dbReference>
<dbReference type="SMART" id="SM00220">
    <property type="entry name" value="S_TKc"/>
    <property type="match status" value="1"/>
</dbReference>
<dbReference type="InterPro" id="IPR011009">
    <property type="entry name" value="Kinase-like_dom_sf"/>
</dbReference>
<keyword evidence="1" id="KW-0808">Transferase</keyword>
<feature type="transmembrane region" description="Helical" evidence="7">
    <location>
        <begin position="378"/>
        <end position="400"/>
    </location>
</feature>
<organism evidence="9 10">
    <name type="scientific">Roseiconus nitratireducens</name>
    <dbReference type="NCBI Taxonomy" id="2605748"/>
    <lineage>
        <taxon>Bacteria</taxon>
        <taxon>Pseudomonadati</taxon>
        <taxon>Planctomycetota</taxon>
        <taxon>Planctomycetia</taxon>
        <taxon>Pirellulales</taxon>
        <taxon>Pirellulaceae</taxon>
        <taxon>Roseiconus</taxon>
    </lineage>
</organism>
<protein>
    <submittedName>
        <fullName evidence="9">Serine/threonine protein kinase</fullName>
    </submittedName>
</protein>
<feature type="binding site" evidence="5">
    <location>
        <position position="448"/>
    </location>
    <ligand>
        <name>ATP</name>
        <dbReference type="ChEBI" id="CHEBI:30616"/>
    </ligand>
</feature>
<keyword evidence="9" id="KW-0723">Serine/threonine-protein kinase</keyword>
<dbReference type="PROSITE" id="PS00108">
    <property type="entry name" value="PROTEIN_KINASE_ST"/>
    <property type="match status" value="1"/>
</dbReference>
<proteinExistence type="predicted"/>
<dbReference type="Gene3D" id="3.30.200.20">
    <property type="entry name" value="Phosphorylase Kinase, domain 1"/>
    <property type="match status" value="1"/>
</dbReference>
<dbReference type="PANTHER" id="PTHR43289">
    <property type="entry name" value="MITOGEN-ACTIVATED PROTEIN KINASE KINASE KINASE 20-RELATED"/>
    <property type="match status" value="1"/>
</dbReference>
<keyword evidence="10" id="KW-1185">Reference proteome</keyword>
<sequence>MPSRHQPADPTRRATAVHWAPQRDPHRHPPSERKSATSTLMEAFRQSPVGPLSPPVATLVAIVLVGVTLFAGWRVRKSVRSQVRESLQTVLAANVTALRLWLEQQRDWVSHLAADPAIRRAALARLDGDAASEPDAESIISAEQLRRLRDAGYLDWILADRLGIVVAASDDSLLGQHLPLQEHRASQLAAGRATVSLPFEWQTESSAGGSPQSTAVMCAMAPLGDSLEHQGLLALTIDPGGEFTDILSVARLGESGETYAFDRQATLLSRSRFESQLRTLGLLGDQQSSPLNLQIRDPRTAHHRRSVAPDSSAEESPLTEMAEMATRGGEGENLAGYDDYRGVPVVGAWRWLADYGFGVVTEQDVEEAYRPLRILRNYFFALLGLVATTAGSLLAFAWVMRPKRRADRLAPLNRRLGQYRLDRVIGRGGMGTVYLGFHELLDRPVAIKVLENTDATDEALLRFQREVQLTARLQHPNTIEIYDFGRTDEGTFFYVMELVDGISLDLLIEHYGRQPAERVIYLLLQICGSIAEAHQAGLIHRDIKPANVVVTSRSGIHDLVKVLDFGLAKQVGRDTQQLTRADTLTGTPHYMAPESIRDASSVGVLSDIYSIGAVGYSLLCGVPPFEADTPADVCALKLYQEPPRPDRRIHAPIADDIQEVLMECLHRTPGERPATVTELASRLLACSNSPRWTQRDAGLWWTQVFDGPSVLASDVRDLHPGGDADGQRPVTGQRPPVASPADPTVN</sequence>
<keyword evidence="7" id="KW-0472">Membrane</keyword>
<dbReference type="Proteomes" id="UP000324479">
    <property type="component" value="Unassembled WGS sequence"/>
</dbReference>
<reference evidence="9 10" key="1">
    <citation type="submission" date="2019-08" db="EMBL/GenBank/DDBJ databases">
        <authorList>
            <person name="Dhanesh K."/>
            <person name="Kumar G."/>
            <person name="Sasikala C."/>
            <person name="Venkata Ramana C."/>
        </authorList>
    </citation>
    <scope>NUCLEOTIDE SEQUENCE [LARGE SCALE GENOMIC DNA]</scope>
    <source>
        <strain evidence="9 10">JC645</strain>
    </source>
</reference>
<dbReference type="GO" id="GO:0005524">
    <property type="term" value="F:ATP binding"/>
    <property type="evidence" value="ECO:0007669"/>
    <property type="project" value="UniProtKB-UniRule"/>
</dbReference>
<evidence type="ECO:0000256" key="7">
    <source>
        <dbReference type="SAM" id="Phobius"/>
    </source>
</evidence>
<evidence type="ECO:0000256" key="1">
    <source>
        <dbReference type="ARBA" id="ARBA00022679"/>
    </source>
</evidence>
<feature type="region of interest" description="Disordered" evidence="6">
    <location>
        <begin position="712"/>
        <end position="746"/>
    </location>
</feature>
<evidence type="ECO:0000256" key="3">
    <source>
        <dbReference type="ARBA" id="ARBA00022777"/>
    </source>
</evidence>
<dbReference type="PROSITE" id="PS00107">
    <property type="entry name" value="PROTEIN_KINASE_ATP"/>
    <property type="match status" value="1"/>
</dbReference>
<feature type="compositionally biased region" description="Basic and acidic residues" evidence="6">
    <location>
        <begin position="21"/>
        <end position="35"/>
    </location>
</feature>